<dbReference type="HOGENOM" id="CLU_027519_0_0_1"/>
<evidence type="ECO:0000256" key="3">
    <source>
        <dbReference type="PROSITE-ProRule" id="PRU10038"/>
    </source>
</evidence>
<evidence type="ECO:0000313" key="5">
    <source>
        <dbReference type="EMBL" id="EXV05627.1"/>
    </source>
</evidence>
<dbReference type="OrthoDB" id="5354320at2759"/>
<dbReference type="InterPro" id="IPR029058">
    <property type="entry name" value="AB_hydrolase_fold"/>
</dbReference>
<feature type="active site" evidence="3">
    <location>
        <position position="260"/>
    </location>
</feature>
<comment type="similarity">
    <text evidence="1">Belongs to the 'GDXG' lipolytic enzyme family.</text>
</comment>
<organism evidence="5 6">
    <name type="scientific">Metarhizium robertsii</name>
    <dbReference type="NCBI Taxonomy" id="568076"/>
    <lineage>
        <taxon>Eukaryota</taxon>
        <taxon>Fungi</taxon>
        <taxon>Dikarya</taxon>
        <taxon>Ascomycota</taxon>
        <taxon>Pezizomycotina</taxon>
        <taxon>Sordariomycetes</taxon>
        <taxon>Hypocreomycetidae</taxon>
        <taxon>Hypocreales</taxon>
        <taxon>Clavicipitaceae</taxon>
        <taxon>Metarhizium</taxon>
    </lineage>
</organism>
<dbReference type="PROSITE" id="PS01174">
    <property type="entry name" value="LIPASE_GDXG_SER"/>
    <property type="match status" value="1"/>
</dbReference>
<dbReference type="eggNOG" id="KOG1515">
    <property type="taxonomic scope" value="Eukaryota"/>
</dbReference>
<dbReference type="Pfam" id="PF07859">
    <property type="entry name" value="Abhydrolase_3"/>
    <property type="match status" value="1"/>
</dbReference>
<feature type="domain" description="Alpha/beta hydrolase fold-3" evidence="4">
    <location>
        <begin position="179"/>
        <end position="417"/>
    </location>
</feature>
<reference evidence="5 6" key="1">
    <citation type="submission" date="2014-02" db="EMBL/GenBank/DDBJ databases">
        <title>The genome sequence of the entomopathogenic fungus Metarhizium robertsii ARSEF 2575.</title>
        <authorList>
            <person name="Giuliano Garisto Donzelli B."/>
            <person name="Roe B.A."/>
            <person name="Macmil S.L."/>
            <person name="Krasnoff S.B."/>
            <person name="Gibson D.M."/>
        </authorList>
    </citation>
    <scope>NUCLEOTIDE SEQUENCE [LARGE SCALE GENOMIC DNA]</scope>
    <source>
        <strain evidence="5 6">ARSEF 2575</strain>
    </source>
</reference>
<comment type="caution">
    <text evidence="5">The sequence shown here is derived from an EMBL/GenBank/DDBJ whole genome shotgun (WGS) entry which is preliminary data.</text>
</comment>
<dbReference type="Proteomes" id="UP000030151">
    <property type="component" value="Unassembled WGS sequence"/>
</dbReference>
<proteinExistence type="inferred from homology"/>
<evidence type="ECO:0000313" key="6">
    <source>
        <dbReference type="Proteomes" id="UP000030151"/>
    </source>
</evidence>
<dbReference type="InterPro" id="IPR013094">
    <property type="entry name" value="AB_hydrolase_3"/>
</dbReference>
<dbReference type="PANTHER" id="PTHR48081:SF25">
    <property type="entry name" value="PUTATIVE (AFU_ORTHOLOGUE AFUA_3G11560)-RELATED"/>
    <property type="match status" value="1"/>
</dbReference>
<dbReference type="SUPFAM" id="SSF53474">
    <property type="entry name" value="alpha/beta-Hydrolases"/>
    <property type="match status" value="1"/>
</dbReference>
<dbReference type="InterPro" id="IPR033140">
    <property type="entry name" value="Lipase_GDXG_put_SER_AS"/>
</dbReference>
<dbReference type="GO" id="GO:0016787">
    <property type="term" value="F:hydrolase activity"/>
    <property type="evidence" value="ECO:0007669"/>
    <property type="project" value="UniProtKB-KW"/>
</dbReference>
<dbReference type="EMBL" id="JELW01000001">
    <property type="protein sequence ID" value="EXV05627.1"/>
    <property type="molecule type" value="Genomic_DNA"/>
</dbReference>
<dbReference type="AlphaFoldDB" id="A0A0A1V5T8"/>
<evidence type="ECO:0000256" key="2">
    <source>
        <dbReference type="ARBA" id="ARBA00022801"/>
    </source>
</evidence>
<gene>
    <name evidence="5" type="ORF">X797_000343</name>
</gene>
<sequence length="498" mass="55182">MSDSSAALEQPRPQTPKRPGASALFWLGLSYTPLIARVSLSHSLNLADSSPYQDLRSAVTVAFLRAFIAPKEGNPHPFSQTQRRTVTKLPVKGRIWVSNYTVPIPPEPESVTAAVGKVIESLNNPDVPVPKTYLPHVAPVSGEWTGYRAGAKQDEPAPSISDREKYVEMMKEVKKPTTILYLHGGGHAFLDPASHRPTVKKLAKITGGRAFSVRYRLVPQSPFPTSLLDCLIAYLMLLYPPPGAFHDPVKPEHIVISGDSAGGNLTMALIQVIVELNRLGQRITWHGEPRDIPIPAATACNSPWLDISHSSRPYYGTIPEDFDYLGPLDDMGRKGLTPCDIWPAQSPRKFMYGADDIMTHPLVSPVMRRDWTGFPPVYFCTGWERLAYENKFLAQKLERDGVTMVFEEYEAMAHCFALVLGSLAESRRCLDGWAGFIRQAVENPAGLRSSAMTIHAKTLRETPLDFGDLFDVSEVEVRKRVVDKVAETQAWIPSASKL</sequence>
<evidence type="ECO:0000259" key="4">
    <source>
        <dbReference type="Pfam" id="PF07859"/>
    </source>
</evidence>
<dbReference type="InterPro" id="IPR050300">
    <property type="entry name" value="GDXG_lipolytic_enzyme"/>
</dbReference>
<accession>A0A0A1V5T8</accession>
<dbReference type="Gene3D" id="3.40.50.1820">
    <property type="entry name" value="alpha/beta hydrolase"/>
    <property type="match status" value="1"/>
</dbReference>
<keyword evidence="2" id="KW-0378">Hydrolase</keyword>
<dbReference type="PANTHER" id="PTHR48081">
    <property type="entry name" value="AB HYDROLASE SUPERFAMILY PROTEIN C4A8.06C"/>
    <property type="match status" value="1"/>
</dbReference>
<evidence type="ECO:0000256" key="1">
    <source>
        <dbReference type="ARBA" id="ARBA00010515"/>
    </source>
</evidence>
<protein>
    <submittedName>
        <fullName evidence="5">Hormone sensitive lipase like protein</fullName>
    </submittedName>
</protein>
<name>A0A0A1V5T8_9HYPO</name>